<gene>
    <name evidence="1" type="ORF">L2E82_25798</name>
</gene>
<protein>
    <submittedName>
        <fullName evidence="1">Uncharacterized protein</fullName>
    </submittedName>
</protein>
<name>A0ACB9E4J6_CICIN</name>
<accession>A0ACB9E4J6</accession>
<keyword evidence="2" id="KW-1185">Reference proteome</keyword>
<dbReference type="Proteomes" id="UP001055811">
    <property type="component" value="Linkage Group LG04"/>
</dbReference>
<evidence type="ECO:0000313" key="2">
    <source>
        <dbReference type="Proteomes" id="UP001055811"/>
    </source>
</evidence>
<reference evidence="1 2" key="2">
    <citation type="journal article" date="2022" name="Mol. Ecol. Resour.">
        <title>The genomes of chicory, endive, great burdock and yacon provide insights into Asteraceae paleo-polyploidization history and plant inulin production.</title>
        <authorList>
            <person name="Fan W."/>
            <person name="Wang S."/>
            <person name="Wang H."/>
            <person name="Wang A."/>
            <person name="Jiang F."/>
            <person name="Liu H."/>
            <person name="Zhao H."/>
            <person name="Xu D."/>
            <person name="Zhang Y."/>
        </authorList>
    </citation>
    <scope>NUCLEOTIDE SEQUENCE [LARGE SCALE GENOMIC DNA]</scope>
    <source>
        <strain evidence="2">cv. Punajuju</strain>
        <tissue evidence="1">Leaves</tissue>
    </source>
</reference>
<sequence length="327" mass="36900">MHTFQSPQKILLLHQNSNNNVYTLHGQDELPLCLCPNRGYIGITTTKASFSSTAFGAVGSCNGTVILQSENRLILWNPSIRRKLNVPRCKCPQIPIPEYERLFARFGFGFDPISDDYKIVRVSYAEGGSFVYAVKTGTWCEIASPKPPISLVIDEAYLRTAVLHSAVLHWLVFVYDYDTKSQNINLPYYILTFNLSTHVFGIIPFPGPLSHCVTTRLTTFQDSLALISYNVDVDDTWIWVWRDASWSMVFKLGTGELPIMGALQLQPTNNGYLLLITVGEGLQVYNPTTRVRSRVVNFDATSRLVFFWPFVGTLHLLDIGEFACEQI</sequence>
<reference evidence="2" key="1">
    <citation type="journal article" date="2022" name="Mol. Ecol. Resour.">
        <title>The genomes of chicory, endive, great burdock and yacon provide insights into Asteraceae palaeo-polyploidization history and plant inulin production.</title>
        <authorList>
            <person name="Fan W."/>
            <person name="Wang S."/>
            <person name="Wang H."/>
            <person name="Wang A."/>
            <person name="Jiang F."/>
            <person name="Liu H."/>
            <person name="Zhao H."/>
            <person name="Xu D."/>
            <person name="Zhang Y."/>
        </authorList>
    </citation>
    <scope>NUCLEOTIDE SEQUENCE [LARGE SCALE GENOMIC DNA]</scope>
    <source>
        <strain evidence="2">cv. Punajuju</strain>
    </source>
</reference>
<dbReference type="EMBL" id="CM042012">
    <property type="protein sequence ID" value="KAI3753737.1"/>
    <property type="molecule type" value="Genomic_DNA"/>
</dbReference>
<proteinExistence type="predicted"/>
<organism evidence="1 2">
    <name type="scientific">Cichorium intybus</name>
    <name type="common">Chicory</name>
    <dbReference type="NCBI Taxonomy" id="13427"/>
    <lineage>
        <taxon>Eukaryota</taxon>
        <taxon>Viridiplantae</taxon>
        <taxon>Streptophyta</taxon>
        <taxon>Embryophyta</taxon>
        <taxon>Tracheophyta</taxon>
        <taxon>Spermatophyta</taxon>
        <taxon>Magnoliopsida</taxon>
        <taxon>eudicotyledons</taxon>
        <taxon>Gunneridae</taxon>
        <taxon>Pentapetalae</taxon>
        <taxon>asterids</taxon>
        <taxon>campanulids</taxon>
        <taxon>Asterales</taxon>
        <taxon>Asteraceae</taxon>
        <taxon>Cichorioideae</taxon>
        <taxon>Cichorieae</taxon>
        <taxon>Cichoriinae</taxon>
        <taxon>Cichorium</taxon>
    </lineage>
</organism>
<evidence type="ECO:0000313" key="1">
    <source>
        <dbReference type="EMBL" id="KAI3753737.1"/>
    </source>
</evidence>
<comment type="caution">
    <text evidence="1">The sequence shown here is derived from an EMBL/GenBank/DDBJ whole genome shotgun (WGS) entry which is preliminary data.</text>
</comment>